<proteinExistence type="inferred from homology"/>
<dbReference type="PRINTS" id="PR00070">
    <property type="entry name" value="DHFR"/>
</dbReference>
<evidence type="ECO:0000256" key="7">
    <source>
        <dbReference type="ARBA" id="ARBA00025067"/>
    </source>
</evidence>
<dbReference type="GO" id="GO:0005829">
    <property type="term" value="C:cytosol"/>
    <property type="evidence" value="ECO:0007669"/>
    <property type="project" value="TreeGrafter"/>
</dbReference>
<dbReference type="PROSITE" id="PS51330">
    <property type="entry name" value="DHFR_2"/>
    <property type="match status" value="1"/>
</dbReference>
<accession>D5X0X7</accession>
<evidence type="ECO:0000256" key="5">
    <source>
        <dbReference type="ARBA" id="ARBA00022857"/>
    </source>
</evidence>
<dbReference type="Gene3D" id="3.40.430.10">
    <property type="entry name" value="Dihydrofolate Reductase, subunit A"/>
    <property type="match status" value="1"/>
</dbReference>
<dbReference type="CDD" id="cd00209">
    <property type="entry name" value="DHFR"/>
    <property type="match status" value="1"/>
</dbReference>
<dbReference type="STRING" id="75379.Tint_1386"/>
<keyword evidence="6 8" id="KW-0560">Oxidoreductase</keyword>
<dbReference type="BioCyc" id="TINT75379:TINT_RS06955-MONOMER"/>
<dbReference type="GO" id="GO:0046654">
    <property type="term" value="P:tetrahydrofolate biosynthetic process"/>
    <property type="evidence" value="ECO:0007669"/>
    <property type="project" value="UniProtKB-UniPathway"/>
</dbReference>
<comment type="function">
    <text evidence="7 8">Key enzyme in folate metabolism. Catalyzes an essential reaction for de novo glycine and purine synthesis, and for DNA precursor synthesis.</text>
</comment>
<gene>
    <name evidence="10" type="ordered locus">Tint_1386</name>
</gene>
<evidence type="ECO:0000256" key="6">
    <source>
        <dbReference type="ARBA" id="ARBA00023002"/>
    </source>
</evidence>
<dbReference type="EC" id="1.5.1.3" evidence="3 8"/>
<dbReference type="InterPro" id="IPR001796">
    <property type="entry name" value="DHFR_dom"/>
</dbReference>
<dbReference type="GO" id="GO:0046655">
    <property type="term" value="P:folic acid metabolic process"/>
    <property type="evidence" value="ECO:0007669"/>
    <property type="project" value="TreeGrafter"/>
</dbReference>
<dbReference type="PANTHER" id="PTHR48069">
    <property type="entry name" value="DIHYDROFOLATE REDUCTASE"/>
    <property type="match status" value="1"/>
</dbReference>
<dbReference type="KEGG" id="tin:Tint_1386"/>
<comment type="similarity">
    <text evidence="2 8">Belongs to the dihydrofolate reductase family.</text>
</comment>
<evidence type="ECO:0000313" key="10">
    <source>
        <dbReference type="EMBL" id="ADG30773.1"/>
    </source>
</evidence>
<feature type="domain" description="DHFR" evidence="9">
    <location>
        <begin position="3"/>
        <end position="159"/>
    </location>
</feature>
<dbReference type="InterPro" id="IPR024072">
    <property type="entry name" value="DHFR-like_dom_sf"/>
</dbReference>
<evidence type="ECO:0000256" key="3">
    <source>
        <dbReference type="ARBA" id="ARBA00012856"/>
    </source>
</evidence>
<dbReference type="InterPro" id="IPR012259">
    <property type="entry name" value="DHFR"/>
</dbReference>
<keyword evidence="5 8" id="KW-0521">NADP</keyword>
<dbReference type="PANTHER" id="PTHR48069:SF3">
    <property type="entry name" value="DIHYDROFOLATE REDUCTASE"/>
    <property type="match status" value="1"/>
</dbReference>
<dbReference type="GO" id="GO:0070401">
    <property type="term" value="F:NADP+ binding"/>
    <property type="evidence" value="ECO:0007669"/>
    <property type="project" value="UniProtKB-ARBA"/>
</dbReference>
<organism evidence="10">
    <name type="scientific">Thiomonas intermedia (strain K12)</name>
    <name type="common">Thiobacillus intermedius</name>
    <dbReference type="NCBI Taxonomy" id="75379"/>
    <lineage>
        <taxon>Bacteria</taxon>
        <taxon>Pseudomonadati</taxon>
        <taxon>Pseudomonadota</taxon>
        <taxon>Betaproteobacteria</taxon>
        <taxon>Burkholderiales</taxon>
        <taxon>Thiomonas</taxon>
    </lineage>
</organism>
<evidence type="ECO:0000256" key="2">
    <source>
        <dbReference type="ARBA" id="ARBA00009539"/>
    </source>
</evidence>
<dbReference type="FunFam" id="3.40.430.10:FF:000001">
    <property type="entry name" value="Dihydrofolate reductase"/>
    <property type="match status" value="1"/>
</dbReference>
<dbReference type="HOGENOM" id="CLU_043966_5_1_4"/>
<dbReference type="PIRSF" id="PIRSF000194">
    <property type="entry name" value="DHFR"/>
    <property type="match status" value="1"/>
</dbReference>
<name>D5X0X7_THIK1</name>
<dbReference type="SUPFAM" id="SSF53597">
    <property type="entry name" value="Dihydrofolate reductase-like"/>
    <property type="match status" value="1"/>
</dbReference>
<dbReference type="UniPathway" id="UPA00077">
    <property type="reaction ID" value="UER00158"/>
</dbReference>
<comment type="catalytic activity">
    <reaction evidence="8">
        <text>(6S)-5,6,7,8-tetrahydrofolate + NADP(+) = 7,8-dihydrofolate + NADPH + H(+)</text>
        <dbReference type="Rhea" id="RHEA:15009"/>
        <dbReference type="ChEBI" id="CHEBI:15378"/>
        <dbReference type="ChEBI" id="CHEBI:57451"/>
        <dbReference type="ChEBI" id="CHEBI:57453"/>
        <dbReference type="ChEBI" id="CHEBI:57783"/>
        <dbReference type="ChEBI" id="CHEBI:58349"/>
        <dbReference type="EC" id="1.5.1.3"/>
    </reaction>
</comment>
<dbReference type="AlphaFoldDB" id="D5X0X7"/>
<comment type="pathway">
    <text evidence="1 8">Cofactor biosynthesis; tetrahydrofolate biosynthesis; 5,6,7,8-tetrahydrofolate from 7,8-dihydrofolate: step 1/1.</text>
</comment>
<evidence type="ECO:0000256" key="1">
    <source>
        <dbReference type="ARBA" id="ARBA00004903"/>
    </source>
</evidence>
<evidence type="ECO:0000256" key="4">
    <source>
        <dbReference type="ARBA" id="ARBA00022563"/>
    </source>
</evidence>
<sequence length="165" mass="18256">MTQLVLIAAVARNGMIGKDGGMPWHLPADLQHFKRLTLGHPILMGRRTWDSLGRPLPGRRNIVISRQPGWQAAGAEPAESLPAALQRISNDALAFVIGGAQLYAQALPLADRLELTEIDHDFDGDTRFPNWDRSRFTETARESHLAPEGWAYHFVTYTATTASTD</sequence>
<evidence type="ECO:0000259" key="9">
    <source>
        <dbReference type="PROSITE" id="PS51330"/>
    </source>
</evidence>
<reference evidence="10" key="1">
    <citation type="submission" date="2010-04" db="EMBL/GenBank/DDBJ databases">
        <title>Complete sequence of Thiomonas intermedia K12.</title>
        <authorList>
            <consortium name="US DOE Joint Genome Institute"/>
            <person name="Lucas S."/>
            <person name="Copeland A."/>
            <person name="Lapidus A."/>
            <person name="Cheng J.-F."/>
            <person name="Bruce D."/>
            <person name="Goodwin L."/>
            <person name="Pitluck S."/>
            <person name="Davenport K."/>
            <person name="Detter J.C."/>
            <person name="Han C."/>
            <person name="Tapia R."/>
            <person name="Land M."/>
            <person name="Hauser L."/>
            <person name="Kyrpides N."/>
            <person name="Ovchinnikova G."/>
            <person name="Kerfeld C.A."/>
            <person name="Cannon G.C."/>
            <person name="Heinhorst S."/>
            <person name="Woyke T."/>
        </authorList>
    </citation>
    <scope>NUCLEOTIDE SEQUENCE [LARGE SCALE GENOMIC DNA]</scope>
    <source>
        <strain evidence="10">K12</strain>
    </source>
</reference>
<protein>
    <recommendedName>
        <fullName evidence="3 8">Dihydrofolate reductase</fullName>
        <ecNumber evidence="3 8">1.5.1.3</ecNumber>
    </recommendedName>
</protein>
<dbReference type="eggNOG" id="COG0262">
    <property type="taxonomic scope" value="Bacteria"/>
</dbReference>
<evidence type="ECO:0000256" key="8">
    <source>
        <dbReference type="PIRNR" id="PIRNR000194"/>
    </source>
</evidence>
<dbReference type="GO" id="GO:0006730">
    <property type="term" value="P:one-carbon metabolic process"/>
    <property type="evidence" value="ECO:0007669"/>
    <property type="project" value="UniProtKB-KW"/>
</dbReference>
<dbReference type="EMBL" id="CP002021">
    <property type="protein sequence ID" value="ADG30773.1"/>
    <property type="molecule type" value="Genomic_DNA"/>
</dbReference>
<keyword evidence="4 8" id="KW-0554">One-carbon metabolism</keyword>
<dbReference type="GO" id="GO:0004146">
    <property type="term" value="F:dihydrofolate reductase activity"/>
    <property type="evidence" value="ECO:0007669"/>
    <property type="project" value="UniProtKB-EC"/>
</dbReference>
<dbReference type="GO" id="GO:0046452">
    <property type="term" value="P:dihydrofolate metabolic process"/>
    <property type="evidence" value="ECO:0007669"/>
    <property type="project" value="TreeGrafter"/>
</dbReference>
<dbReference type="Pfam" id="PF00186">
    <property type="entry name" value="DHFR_1"/>
    <property type="match status" value="1"/>
</dbReference>